<dbReference type="AlphaFoldDB" id="A0A543PCG8"/>
<feature type="compositionally biased region" description="Pro residues" evidence="1">
    <location>
        <begin position="524"/>
        <end position="544"/>
    </location>
</feature>
<keyword evidence="4" id="KW-1185">Reference proteome</keyword>
<dbReference type="InterPro" id="IPR003870">
    <property type="entry name" value="DUF222"/>
</dbReference>
<proteinExistence type="predicted"/>
<organism evidence="3 4">
    <name type="scientific">Blastococcus colisei</name>
    <dbReference type="NCBI Taxonomy" id="1564162"/>
    <lineage>
        <taxon>Bacteria</taxon>
        <taxon>Bacillati</taxon>
        <taxon>Actinomycetota</taxon>
        <taxon>Actinomycetes</taxon>
        <taxon>Geodermatophilales</taxon>
        <taxon>Geodermatophilaceae</taxon>
        <taxon>Blastococcus</taxon>
    </lineage>
</organism>
<feature type="compositionally biased region" description="Basic and acidic residues" evidence="1">
    <location>
        <begin position="386"/>
        <end position="407"/>
    </location>
</feature>
<evidence type="ECO:0000313" key="4">
    <source>
        <dbReference type="Proteomes" id="UP000319865"/>
    </source>
</evidence>
<dbReference type="Proteomes" id="UP000319865">
    <property type="component" value="Unassembled WGS sequence"/>
</dbReference>
<evidence type="ECO:0000259" key="2">
    <source>
        <dbReference type="SMART" id="SM00507"/>
    </source>
</evidence>
<evidence type="ECO:0000256" key="1">
    <source>
        <dbReference type="SAM" id="MobiDB-lite"/>
    </source>
</evidence>
<dbReference type="EMBL" id="VFQE01000001">
    <property type="protein sequence ID" value="TQN41776.1"/>
    <property type="molecule type" value="Genomic_DNA"/>
</dbReference>
<dbReference type="InterPro" id="IPR003615">
    <property type="entry name" value="HNH_nuc"/>
</dbReference>
<protein>
    <submittedName>
        <fullName evidence="3">Uncharacterized protein DUF222</fullName>
    </submittedName>
</protein>
<evidence type="ECO:0000313" key="3">
    <source>
        <dbReference type="EMBL" id="TQN41776.1"/>
    </source>
</evidence>
<comment type="caution">
    <text evidence="3">The sequence shown here is derived from an EMBL/GenBank/DDBJ whole genome shotgun (WGS) entry which is preliminary data.</text>
</comment>
<feature type="region of interest" description="Disordered" evidence="1">
    <location>
        <begin position="345"/>
        <end position="435"/>
    </location>
</feature>
<dbReference type="Gene3D" id="1.10.30.50">
    <property type="match status" value="1"/>
</dbReference>
<feature type="region of interest" description="Disordered" evidence="1">
    <location>
        <begin position="52"/>
        <end position="74"/>
    </location>
</feature>
<sequence>MDDWLRAQPESGSRLPVSWLDDEDVAAELGRIQRNRARDAAREADLILRLAELRPDADDPPAGTPGARSRTWRKTDPEFPGVSEFFPDEVAHAINLGRGTAAFRARRAYTWQQKLPATFAALRRGEIDERRAGVLADALQHTTPELAGAVEAALLPEAGDLSPARLRSRALELLAELDATAIDERHEEAKQAADVRAYDTGDGMATLAGDMTAEEAAACYDVIDQLARMAKADGDPRPIGQIRAAIHAMLILRPADHGLPGVTVNLAVSATLEGLEGATTRGGTRGGEVNGFAITAAHLRDLLRRVGALGLTTPEGGSLTFALTDEHGRLLATVTAAELARLAAKGCPDHPDTPPAAQQPQADNPDADDCDIEQPDEVQPEQTHPQAEHSEAEHPEAEHPEAGRSDTDGTDADAADVGCSCPVAGMPPPTDGYEPTAAQRRFVKTRDRRCRMPNCGQRAGWADLDHVVPHAQGGPTTCTNLCCACRSHHRLKTFARGWVFRMDPDGTLHVTSPSGITRTTRPPGLRPPEPEPPPYDPADDPPPF</sequence>
<accession>A0A543PCG8</accession>
<feature type="domain" description="HNH nuclease" evidence="2">
    <location>
        <begin position="438"/>
        <end position="490"/>
    </location>
</feature>
<gene>
    <name evidence="3" type="ORF">FHU33_1157</name>
</gene>
<dbReference type="RefSeq" id="WP_246063291.1">
    <property type="nucleotide sequence ID" value="NZ_VFQE01000001.1"/>
</dbReference>
<feature type="compositionally biased region" description="Low complexity" evidence="1">
    <location>
        <begin position="355"/>
        <end position="364"/>
    </location>
</feature>
<dbReference type="SMART" id="SM00507">
    <property type="entry name" value="HNHc"/>
    <property type="match status" value="1"/>
</dbReference>
<reference evidence="3 4" key="1">
    <citation type="submission" date="2019-06" db="EMBL/GenBank/DDBJ databases">
        <title>Sequencing the genomes of 1000 actinobacteria strains.</title>
        <authorList>
            <person name="Klenk H.-P."/>
        </authorList>
    </citation>
    <scope>NUCLEOTIDE SEQUENCE [LARGE SCALE GENOMIC DNA]</scope>
    <source>
        <strain evidence="3 4">DSM 46837</strain>
    </source>
</reference>
<dbReference type="Pfam" id="PF02720">
    <property type="entry name" value="DUF222"/>
    <property type="match status" value="1"/>
</dbReference>
<feature type="compositionally biased region" description="Acidic residues" evidence="1">
    <location>
        <begin position="365"/>
        <end position="379"/>
    </location>
</feature>
<name>A0A543PCG8_9ACTN</name>
<dbReference type="CDD" id="cd00085">
    <property type="entry name" value="HNHc"/>
    <property type="match status" value="1"/>
</dbReference>
<feature type="region of interest" description="Disordered" evidence="1">
    <location>
        <begin position="505"/>
        <end position="544"/>
    </location>
</feature>